<evidence type="ECO:0000256" key="6">
    <source>
        <dbReference type="ARBA" id="ARBA00023136"/>
    </source>
</evidence>
<dbReference type="InterPro" id="IPR002010">
    <property type="entry name" value="T3SS_IM_R"/>
</dbReference>
<evidence type="ECO:0000256" key="4">
    <source>
        <dbReference type="ARBA" id="ARBA00022692"/>
    </source>
</evidence>
<keyword evidence="5 7" id="KW-1133">Transmembrane helix</keyword>
<feature type="transmembrane region" description="Helical" evidence="7">
    <location>
        <begin position="182"/>
        <end position="204"/>
    </location>
</feature>
<dbReference type="EMBL" id="POSP01000003">
    <property type="protein sequence ID" value="PND39151.1"/>
    <property type="molecule type" value="Genomic_DNA"/>
</dbReference>
<comment type="similarity">
    <text evidence="2 7">Belongs to the FliR/MopE/SpaR family.</text>
</comment>
<proteinExistence type="inferred from homology"/>
<sequence length="267" mass="28571">MDFLATLDLGQALLLWGLCAARIATAFLLLPLFSQDVVPSLVRNAIFMSLAGLAMALQGPALLQAKLPWGDAWGLLLCLGREVFIGAALGFFWALLLWAFEAAGQIIDTKIGATTAQIVDPLGGHQTSLNGALLSRLAGWVFMSSGGFMLMVGSLLDSYALLPLHGQDLTLWPGGARLFETGFGRLMALSLLIAAPALLLSWVMDMAMGLINRFAPQLNVASVASSLKSVAVVWLLWLQLAFLAEQLGGQLMQQPAALKALLLQLWR</sequence>
<dbReference type="PANTHER" id="PTHR30065">
    <property type="entry name" value="FLAGELLAR BIOSYNTHETIC PROTEIN FLIR"/>
    <property type="match status" value="1"/>
</dbReference>
<evidence type="ECO:0000256" key="1">
    <source>
        <dbReference type="ARBA" id="ARBA00004651"/>
    </source>
</evidence>
<dbReference type="GO" id="GO:0005886">
    <property type="term" value="C:plasma membrane"/>
    <property type="evidence" value="ECO:0007669"/>
    <property type="project" value="UniProtKB-SubCell"/>
</dbReference>
<dbReference type="NCBIfam" id="TIGR01401">
    <property type="entry name" value="fliR_like_III"/>
    <property type="match status" value="1"/>
</dbReference>
<feature type="transmembrane region" description="Helical" evidence="7">
    <location>
        <begin position="45"/>
        <end position="63"/>
    </location>
</feature>
<dbReference type="RefSeq" id="WP_102769070.1">
    <property type="nucleotide sequence ID" value="NZ_POSP01000003.1"/>
</dbReference>
<evidence type="ECO:0000313" key="8">
    <source>
        <dbReference type="EMBL" id="PND39151.1"/>
    </source>
</evidence>
<feature type="transmembrane region" description="Helical" evidence="7">
    <location>
        <begin position="137"/>
        <end position="162"/>
    </location>
</feature>
<feature type="transmembrane region" description="Helical" evidence="7">
    <location>
        <begin position="83"/>
        <end position="100"/>
    </location>
</feature>
<protein>
    <submittedName>
        <fullName evidence="8">EscT/YscT/HrcT family type III secretion system export apparatus protein</fullName>
    </submittedName>
</protein>
<evidence type="ECO:0000256" key="3">
    <source>
        <dbReference type="ARBA" id="ARBA00022475"/>
    </source>
</evidence>
<keyword evidence="3 7" id="KW-1003">Cell membrane</keyword>
<evidence type="ECO:0000256" key="7">
    <source>
        <dbReference type="RuleBase" id="RU362072"/>
    </source>
</evidence>
<evidence type="ECO:0000256" key="5">
    <source>
        <dbReference type="ARBA" id="ARBA00022989"/>
    </source>
</evidence>
<keyword evidence="6 7" id="KW-0472">Membrane</keyword>
<dbReference type="OrthoDB" id="9153610at2"/>
<name>A0A2N8L0D7_9BURK</name>
<evidence type="ECO:0000313" key="9">
    <source>
        <dbReference type="Proteomes" id="UP000235916"/>
    </source>
</evidence>
<dbReference type="InterPro" id="IPR006304">
    <property type="entry name" value="T3SS_SpaR/YscT"/>
</dbReference>
<comment type="caution">
    <text evidence="8">The sequence shown here is derived from an EMBL/GenBank/DDBJ whole genome shotgun (WGS) entry which is preliminary data.</text>
</comment>
<keyword evidence="4 7" id="KW-0812">Transmembrane</keyword>
<organism evidence="8 9">
    <name type="scientific">Kinneretia aquatilis</name>
    <dbReference type="NCBI Taxonomy" id="2070761"/>
    <lineage>
        <taxon>Bacteria</taxon>
        <taxon>Pseudomonadati</taxon>
        <taxon>Pseudomonadota</taxon>
        <taxon>Betaproteobacteria</taxon>
        <taxon>Burkholderiales</taxon>
        <taxon>Sphaerotilaceae</taxon>
        <taxon>Roseateles</taxon>
    </lineage>
</organism>
<gene>
    <name evidence="8" type="ORF">C1O66_17555</name>
</gene>
<dbReference type="PANTHER" id="PTHR30065:SF1">
    <property type="entry name" value="SURFACE PRESENTATION OF ANTIGENS PROTEIN SPAR"/>
    <property type="match status" value="1"/>
</dbReference>
<accession>A0A2N8L0D7</accession>
<reference evidence="8 9" key="1">
    <citation type="submission" date="2018-01" db="EMBL/GenBank/DDBJ databases">
        <title>Draft genome sequence of Paucibacter aquatile CR182 isolated from freshwater of the Nakdong River.</title>
        <authorList>
            <person name="Choi A."/>
            <person name="Chung E.J."/>
        </authorList>
    </citation>
    <scope>NUCLEOTIDE SEQUENCE [LARGE SCALE GENOMIC DNA]</scope>
    <source>
        <strain evidence="8 9">CR182</strain>
    </source>
</reference>
<comment type="subcellular location">
    <subcellularLocation>
        <location evidence="1 7">Cell membrane</location>
        <topology evidence="1 7">Multi-pass membrane protein</topology>
    </subcellularLocation>
</comment>
<keyword evidence="9" id="KW-1185">Reference proteome</keyword>
<feature type="transmembrane region" description="Helical" evidence="7">
    <location>
        <begin position="12"/>
        <end position="33"/>
    </location>
</feature>
<dbReference type="GO" id="GO:0006605">
    <property type="term" value="P:protein targeting"/>
    <property type="evidence" value="ECO:0007669"/>
    <property type="project" value="UniProtKB-UniRule"/>
</dbReference>
<dbReference type="Proteomes" id="UP000235916">
    <property type="component" value="Unassembled WGS sequence"/>
</dbReference>
<evidence type="ECO:0000256" key="2">
    <source>
        <dbReference type="ARBA" id="ARBA00009772"/>
    </source>
</evidence>
<dbReference type="AlphaFoldDB" id="A0A2N8L0D7"/>
<dbReference type="PRINTS" id="PR00953">
    <property type="entry name" value="TYPE3IMRPROT"/>
</dbReference>
<dbReference type="Pfam" id="PF01311">
    <property type="entry name" value="Bac_export_1"/>
    <property type="match status" value="1"/>
</dbReference>